<reference evidence="3 4" key="1">
    <citation type="submission" date="2018-06" db="EMBL/GenBank/DDBJ databases">
        <title>A transcriptomic atlas of mushroom development highlights an independent origin of complex multicellularity.</title>
        <authorList>
            <consortium name="DOE Joint Genome Institute"/>
            <person name="Krizsan K."/>
            <person name="Almasi E."/>
            <person name="Merenyi Z."/>
            <person name="Sahu N."/>
            <person name="Viragh M."/>
            <person name="Koszo T."/>
            <person name="Mondo S."/>
            <person name="Kiss B."/>
            <person name="Balint B."/>
            <person name="Kues U."/>
            <person name="Barry K."/>
            <person name="Hegedus J.C."/>
            <person name="Henrissat B."/>
            <person name="Johnson J."/>
            <person name="Lipzen A."/>
            <person name="Ohm R."/>
            <person name="Nagy I."/>
            <person name="Pangilinan J."/>
            <person name="Yan J."/>
            <person name="Xiong Y."/>
            <person name="Grigoriev I.V."/>
            <person name="Hibbett D.S."/>
            <person name="Nagy L.G."/>
        </authorList>
    </citation>
    <scope>NUCLEOTIDE SEQUENCE [LARGE SCALE GENOMIC DNA]</scope>
    <source>
        <strain evidence="3 4">SZMC22713</strain>
    </source>
</reference>
<dbReference type="Proteomes" id="UP000294933">
    <property type="component" value="Unassembled WGS sequence"/>
</dbReference>
<protein>
    <recommendedName>
        <fullName evidence="5">Transmembrane protein</fullName>
    </recommendedName>
</protein>
<feature type="compositionally biased region" description="Basic and acidic residues" evidence="1">
    <location>
        <begin position="230"/>
        <end position="241"/>
    </location>
</feature>
<proteinExistence type="predicted"/>
<keyword evidence="2" id="KW-0812">Transmembrane</keyword>
<dbReference type="STRING" id="50990.A0A4Y7Q143"/>
<evidence type="ECO:0000313" key="4">
    <source>
        <dbReference type="Proteomes" id="UP000294933"/>
    </source>
</evidence>
<dbReference type="AlphaFoldDB" id="A0A4Y7Q143"/>
<evidence type="ECO:0000256" key="1">
    <source>
        <dbReference type="SAM" id="MobiDB-lite"/>
    </source>
</evidence>
<feature type="transmembrane region" description="Helical" evidence="2">
    <location>
        <begin position="192"/>
        <end position="212"/>
    </location>
</feature>
<dbReference type="OrthoDB" id="3362711at2759"/>
<feature type="compositionally biased region" description="Polar residues" evidence="1">
    <location>
        <begin position="268"/>
        <end position="280"/>
    </location>
</feature>
<gene>
    <name evidence="3" type="ORF">BD410DRAFT_804284</name>
</gene>
<evidence type="ECO:0008006" key="5">
    <source>
        <dbReference type="Google" id="ProtNLM"/>
    </source>
</evidence>
<feature type="compositionally biased region" description="Basic and acidic residues" evidence="1">
    <location>
        <begin position="258"/>
        <end position="267"/>
    </location>
</feature>
<accession>A0A4Y7Q143</accession>
<keyword evidence="2" id="KW-1133">Transmembrane helix</keyword>
<feature type="compositionally biased region" description="Pro residues" evidence="1">
    <location>
        <begin position="288"/>
        <end position="297"/>
    </location>
</feature>
<feature type="region of interest" description="Disordered" evidence="1">
    <location>
        <begin position="220"/>
        <end position="323"/>
    </location>
</feature>
<keyword evidence="4" id="KW-1185">Reference proteome</keyword>
<name>A0A4Y7Q143_9AGAM</name>
<dbReference type="EMBL" id="ML170181">
    <property type="protein sequence ID" value="TDL21354.1"/>
    <property type="molecule type" value="Genomic_DNA"/>
</dbReference>
<sequence length="323" mass="34440">MIEDVRVMGVNLGKLATARVGTLAVLTLVTLPGAKAQTTNAICFSAYDFLYNSRGQSPCLVAAYAGGACQGGEYSLPALPVGATTSAHQQLSQTAANVLRFFTPSWSSWIANCNHVYLAVFPESIPLGTTIPAWAYINVSTTDVFDPSNARHLQSPPESTTPFIHVTPTIDRGTNPTQDASASSQSPSASDIFGAVAAILVGIVNFVYYCYIRRRNKKRRKMLDPSAQRVEAHPDTQDAERQIFGGGGVNDGVGRSGKQRDMGENVTKELTGSTLPTVTSKKLLRPNRPLPPDPPAPTFISHYSGPTQYGGGATGAYRTASEM</sequence>
<organism evidence="3 4">
    <name type="scientific">Rickenella mellea</name>
    <dbReference type="NCBI Taxonomy" id="50990"/>
    <lineage>
        <taxon>Eukaryota</taxon>
        <taxon>Fungi</taxon>
        <taxon>Dikarya</taxon>
        <taxon>Basidiomycota</taxon>
        <taxon>Agaricomycotina</taxon>
        <taxon>Agaricomycetes</taxon>
        <taxon>Hymenochaetales</taxon>
        <taxon>Rickenellaceae</taxon>
        <taxon>Rickenella</taxon>
    </lineage>
</organism>
<feature type="compositionally biased region" description="Gly residues" evidence="1">
    <location>
        <begin position="244"/>
        <end position="255"/>
    </location>
</feature>
<dbReference type="VEuPathDB" id="FungiDB:BD410DRAFT_804284"/>
<evidence type="ECO:0000256" key="2">
    <source>
        <dbReference type="SAM" id="Phobius"/>
    </source>
</evidence>
<keyword evidence="2" id="KW-0472">Membrane</keyword>
<evidence type="ECO:0000313" key="3">
    <source>
        <dbReference type="EMBL" id="TDL21354.1"/>
    </source>
</evidence>